<dbReference type="UniPathway" id="UPA00659"/>
<dbReference type="GO" id="GO:0051750">
    <property type="term" value="F:delta(3,5)-delta(2,4)-dienoyl-CoA isomerase activity"/>
    <property type="evidence" value="ECO:0007669"/>
    <property type="project" value="TreeGrafter"/>
</dbReference>
<evidence type="ECO:0000313" key="11">
    <source>
        <dbReference type="Proteomes" id="UP000039324"/>
    </source>
</evidence>
<keyword evidence="5" id="KW-0007">Acetylation</keyword>
<dbReference type="FunFam" id="3.90.226.10:FF:000024">
    <property type="entry name" value="Delta3,5-delta2,4-dienoyl-CoA isomerase"/>
    <property type="match status" value="1"/>
</dbReference>
<dbReference type="PANTHER" id="PTHR43149">
    <property type="entry name" value="ENOYL-COA HYDRATASE"/>
    <property type="match status" value="1"/>
</dbReference>
<reference evidence="10 12" key="2">
    <citation type="submission" date="2018-03" db="EMBL/GenBank/DDBJ databases">
        <authorList>
            <person name="Fogelqvist J."/>
        </authorList>
    </citation>
    <scope>NUCLEOTIDE SEQUENCE [LARGE SCALE GENOMIC DNA]</scope>
</reference>
<gene>
    <name evidence="9" type="ORF">PBRA_000889</name>
    <name evidence="10" type="ORF">PLBR_LOCUS5065</name>
</gene>
<dbReference type="InterPro" id="IPR014748">
    <property type="entry name" value="Enoyl-CoA_hydra_C"/>
</dbReference>
<evidence type="ECO:0000256" key="6">
    <source>
        <dbReference type="ARBA" id="ARBA00023098"/>
    </source>
</evidence>
<dbReference type="Proteomes" id="UP000290189">
    <property type="component" value="Unassembled WGS sequence"/>
</dbReference>
<keyword evidence="6" id="KW-0443">Lipid metabolism</keyword>
<geneLocation type="mitochondrion" evidence="10"/>
<dbReference type="GO" id="GO:0005777">
    <property type="term" value="C:peroxisome"/>
    <property type="evidence" value="ECO:0007669"/>
    <property type="project" value="UniProtKB-SubCell"/>
</dbReference>
<evidence type="ECO:0000256" key="7">
    <source>
        <dbReference type="ARBA" id="ARBA00023140"/>
    </source>
</evidence>
<dbReference type="STRING" id="37360.A0A0G4IQN5"/>
<dbReference type="Gene3D" id="3.90.226.10">
    <property type="entry name" value="2-enoyl-CoA Hydratase, Chain A, domain 1"/>
    <property type="match status" value="1"/>
</dbReference>
<evidence type="ECO:0000256" key="3">
    <source>
        <dbReference type="ARBA" id="ARBA00005254"/>
    </source>
</evidence>
<organism evidence="9 11">
    <name type="scientific">Plasmodiophora brassicae</name>
    <name type="common">Clubroot disease agent</name>
    <dbReference type="NCBI Taxonomy" id="37360"/>
    <lineage>
        <taxon>Eukaryota</taxon>
        <taxon>Sar</taxon>
        <taxon>Rhizaria</taxon>
        <taxon>Endomyxa</taxon>
        <taxon>Phytomyxea</taxon>
        <taxon>Plasmodiophorida</taxon>
        <taxon>Plasmodiophoridae</taxon>
        <taxon>Plasmodiophora</taxon>
    </lineage>
</organism>
<dbReference type="Pfam" id="PF00378">
    <property type="entry name" value="ECH_1"/>
    <property type="match status" value="1"/>
</dbReference>
<dbReference type="GO" id="GO:0006635">
    <property type="term" value="P:fatty acid beta-oxidation"/>
    <property type="evidence" value="ECO:0007669"/>
    <property type="project" value="UniProtKB-UniPathway"/>
</dbReference>
<name>A0A0G4IQN5_PLABS</name>
<comment type="pathway">
    <text evidence="2">Lipid metabolism; fatty acid beta-oxidation.</text>
</comment>
<dbReference type="FunFam" id="1.10.12.10:FF:000004">
    <property type="entry name" value="Delta3,5-delta2,4-dienoyl-CoA isomerase"/>
    <property type="match status" value="1"/>
</dbReference>
<keyword evidence="11" id="KW-1185">Reference proteome</keyword>
<dbReference type="Gene3D" id="1.10.12.10">
    <property type="entry name" value="Lyase 2-enoyl-coa Hydratase, Chain A, domain 2"/>
    <property type="match status" value="1"/>
</dbReference>
<comment type="subcellular location">
    <subcellularLocation>
        <location evidence="1">Peroxisome</location>
    </subcellularLocation>
</comment>
<evidence type="ECO:0000313" key="12">
    <source>
        <dbReference type="Proteomes" id="UP000290189"/>
    </source>
</evidence>
<dbReference type="InterPro" id="IPR001753">
    <property type="entry name" value="Enoyl-CoA_hydra/iso"/>
</dbReference>
<reference evidence="9" key="1">
    <citation type="submission" date="2015-02" db="EMBL/GenBank/DDBJ databases">
        <authorList>
            <person name="Chooi Y.-H."/>
        </authorList>
    </citation>
    <scope>NUCLEOTIDE SEQUENCE [LARGE SCALE GENOMIC DNA]</scope>
    <source>
        <strain evidence="9">E3</strain>
    </source>
</reference>
<evidence type="ECO:0008006" key="13">
    <source>
        <dbReference type="Google" id="ProtNLM"/>
    </source>
</evidence>
<sequence>MAVPTLSSLELESRPSSVWIVWINRPAKQNAMPERFWPEIREAFAYLRQQRSRAVILAGRGKHFSSGIDVKGFPFAKLFGTSACVGRRGEDFIQGVKAMQDAFSELERAPFPVIAAIHGACVGAGLDLVCAADIRICSEDAVFSIKEIDLAIAADLGTLQRLPKIIGNESFVREVALTGRFFKASEARQVGLVSAVIPGNDDLLQAAVTLANKIASKSPVTVSVVKRSLIYSRDHAVQEGLDHVATMNAAALQSDDTKHALMAIAKL</sequence>
<protein>
    <recommendedName>
        <fullName evidence="13">Enoyl-CoA hydratase</fullName>
    </recommendedName>
</protein>
<keyword evidence="8" id="KW-0413">Isomerase</keyword>
<dbReference type="CDD" id="cd06558">
    <property type="entry name" value="crotonase-like"/>
    <property type="match status" value="1"/>
</dbReference>
<dbReference type="PANTHER" id="PTHR43149:SF1">
    <property type="entry name" value="DELTA(3,5)-DELTA(2,4)-DIENOYL-COA ISOMERASE, MITOCHONDRIAL"/>
    <property type="match status" value="1"/>
</dbReference>
<dbReference type="EMBL" id="OVEO01000008">
    <property type="protein sequence ID" value="SPQ97850.1"/>
    <property type="molecule type" value="Genomic_DNA"/>
</dbReference>
<dbReference type="InterPro" id="IPR045002">
    <property type="entry name" value="Ech1-like"/>
</dbReference>
<dbReference type="Proteomes" id="UP000039324">
    <property type="component" value="Unassembled WGS sequence"/>
</dbReference>
<proteinExistence type="inferred from homology"/>
<evidence type="ECO:0000256" key="4">
    <source>
        <dbReference type="ARBA" id="ARBA00022832"/>
    </source>
</evidence>
<evidence type="ECO:0000313" key="9">
    <source>
        <dbReference type="EMBL" id="CEO97545.1"/>
    </source>
</evidence>
<accession>A0A0G4IQN5</accession>
<dbReference type="OrthoDB" id="14970at2759"/>
<dbReference type="AlphaFoldDB" id="A0A0G4IQN5"/>
<keyword evidence="4" id="KW-0276">Fatty acid metabolism</keyword>
<evidence type="ECO:0000256" key="8">
    <source>
        <dbReference type="ARBA" id="ARBA00023235"/>
    </source>
</evidence>
<dbReference type="InterPro" id="IPR029045">
    <property type="entry name" value="ClpP/crotonase-like_dom_sf"/>
</dbReference>
<evidence type="ECO:0000313" key="10">
    <source>
        <dbReference type="EMBL" id="SPQ97850.1"/>
    </source>
</evidence>
<dbReference type="SUPFAM" id="SSF52096">
    <property type="entry name" value="ClpP/crotonase"/>
    <property type="match status" value="1"/>
</dbReference>
<keyword evidence="10" id="KW-0496">Mitochondrion</keyword>
<evidence type="ECO:0000256" key="1">
    <source>
        <dbReference type="ARBA" id="ARBA00004275"/>
    </source>
</evidence>
<dbReference type="OMA" id="VGGGCQL"/>
<comment type="similarity">
    <text evidence="3">Belongs to the enoyl-CoA hydratase/isomerase family.</text>
</comment>
<dbReference type="EMBL" id="CDSF01000079">
    <property type="protein sequence ID" value="CEO97545.1"/>
    <property type="molecule type" value="Genomic_DNA"/>
</dbReference>
<evidence type="ECO:0000256" key="2">
    <source>
        <dbReference type="ARBA" id="ARBA00005005"/>
    </source>
</evidence>
<evidence type="ECO:0000256" key="5">
    <source>
        <dbReference type="ARBA" id="ARBA00022990"/>
    </source>
</evidence>
<keyword evidence="7" id="KW-0576">Peroxisome</keyword>